<comment type="caution">
    <text evidence="6">The sequence shown here is derived from an EMBL/GenBank/DDBJ whole genome shotgun (WGS) entry which is preliminary data.</text>
</comment>
<dbReference type="InterPro" id="IPR035909">
    <property type="entry name" value="CheB_C"/>
</dbReference>
<reference evidence="6 7" key="1">
    <citation type="submission" date="2022-05" db="EMBL/GenBank/DDBJ databases">
        <title>Genome Sequencing of Bee-Associated Microbes.</title>
        <authorList>
            <person name="Dunlap C."/>
        </authorList>
    </citation>
    <scope>NUCLEOTIDE SEQUENCE [LARGE SCALE GENOMIC DNA]</scope>
    <source>
        <strain evidence="6 7">NRRL B-14421</strain>
    </source>
</reference>
<keyword evidence="4" id="KW-0145">Chemotaxis</keyword>
<dbReference type="RefSeq" id="WP_029195224.1">
    <property type="nucleotide sequence ID" value="NZ_JAMDMW010000119.1"/>
</dbReference>
<keyword evidence="7" id="KW-1185">Reference proteome</keyword>
<accession>A0ABT4GKT6</accession>
<evidence type="ECO:0000256" key="2">
    <source>
        <dbReference type="ARBA" id="ARBA00039140"/>
    </source>
</evidence>
<evidence type="ECO:0000256" key="1">
    <source>
        <dbReference type="ARBA" id="ARBA00022801"/>
    </source>
</evidence>
<dbReference type="PANTHER" id="PTHR42872:SF3">
    <property type="entry name" value="PROTEIN-GLUTAMATE METHYLESTERASE_PROTEIN-GLUTAMINE GLUTAMINASE 1"/>
    <property type="match status" value="1"/>
</dbReference>
<feature type="domain" description="CheB-type methylesterase" evidence="5">
    <location>
        <begin position="3"/>
        <end position="190"/>
    </location>
</feature>
<dbReference type="Proteomes" id="UP001527099">
    <property type="component" value="Unassembled WGS sequence"/>
</dbReference>
<dbReference type="EMBL" id="JAMDMX010000112">
    <property type="protein sequence ID" value="MCY9696818.1"/>
    <property type="molecule type" value="Genomic_DNA"/>
</dbReference>
<evidence type="ECO:0000313" key="7">
    <source>
        <dbReference type="Proteomes" id="UP001527099"/>
    </source>
</evidence>
<dbReference type="Pfam" id="PF01339">
    <property type="entry name" value="CheB_methylest"/>
    <property type="match status" value="1"/>
</dbReference>
<organism evidence="6 7">
    <name type="scientific">Paenibacillus alginolyticus</name>
    <dbReference type="NCBI Taxonomy" id="59839"/>
    <lineage>
        <taxon>Bacteria</taxon>
        <taxon>Bacillati</taxon>
        <taxon>Bacillota</taxon>
        <taxon>Bacilli</taxon>
        <taxon>Bacillales</taxon>
        <taxon>Paenibacillaceae</taxon>
        <taxon>Paenibacillus</taxon>
    </lineage>
</organism>
<evidence type="ECO:0000259" key="5">
    <source>
        <dbReference type="PROSITE" id="PS50122"/>
    </source>
</evidence>
<dbReference type="PANTHER" id="PTHR42872">
    <property type="entry name" value="PROTEIN-GLUTAMATE METHYLESTERASE/PROTEIN-GLUTAMINE GLUTAMINASE"/>
    <property type="match status" value="1"/>
</dbReference>
<dbReference type="CDD" id="cd16433">
    <property type="entry name" value="CheB"/>
    <property type="match status" value="1"/>
</dbReference>
<evidence type="ECO:0000256" key="4">
    <source>
        <dbReference type="PROSITE-ProRule" id="PRU00050"/>
    </source>
</evidence>
<evidence type="ECO:0000256" key="3">
    <source>
        <dbReference type="ARBA" id="ARBA00048267"/>
    </source>
</evidence>
<feature type="active site" evidence="4">
    <location>
        <position position="132"/>
    </location>
</feature>
<name>A0ABT4GKT6_9BACL</name>
<protein>
    <recommendedName>
        <fullName evidence="2">protein-glutamate methylesterase</fullName>
        <ecNumber evidence="2">3.1.1.61</ecNumber>
    </recommendedName>
</protein>
<sequence>MRPLEVVVMGVSAGGLKALSRLLSYLPSDYKLPIIIVQHILESSDSYLAEYLNTQVAIHVKEAVDKEAIQPNHVYLAPPGYHLLIEDDRSLSLSIDPKVNYSRPSIDVLFDSAAFAFQEGCVGVVLTGANRDGSAGLLTIKESGGITIVQDPETAEFPVMPQAAVDTVKVDYILSLEDIGKYLRQLHDLEQIHHFKD</sequence>
<proteinExistence type="predicted"/>
<feature type="active site" evidence="4">
    <location>
        <position position="39"/>
    </location>
</feature>
<feature type="active site" evidence="4">
    <location>
        <position position="12"/>
    </location>
</feature>
<evidence type="ECO:0000313" key="6">
    <source>
        <dbReference type="EMBL" id="MCY9696818.1"/>
    </source>
</evidence>
<dbReference type="SUPFAM" id="SSF52738">
    <property type="entry name" value="Methylesterase CheB, C-terminal domain"/>
    <property type="match status" value="1"/>
</dbReference>
<keyword evidence="1 4" id="KW-0378">Hydrolase</keyword>
<dbReference type="EC" id="3.1.1.61" evidence="2"/>
<dbReference type="PROSITE" id="PS50122">
    <property type="entry name" value="CHEB"/>
    <property type="match status" value="1"/>
</dbReference>
<gene>
    <name evidence="6" type="ORF">M5X19_28530</name>
</gene>
<dbReference type="InterPro" id="IPR000673">
    <property type="entry name" value="Sig_transdc_resp-reg_Me-estase"/>
</dbReference>
<dbReference type="Gene3D" id="3.40.50.180">
    <property type="entry name" value="Methylesterase CheB, C-terminal domain"/>
    <property type="match status" value="1"/>
</dbReference>
<comment type="catalytic activity">
    <reaction evidence="3">
        <text>[protein]-L-glutamate 5-O-methyl ester + H2O = L-glutamyl-[protein] + methanol + H(+)</text>
        <dbReference type="Rhea" id="RHEA:23236"/>
        <dbReference type="Rhea" id="RHEA-COMP:10208"/>
        <dbReference type="Rhea" id="RHEA-COMP:10311"/>
        <dbReference type="ChEBI" id="CHEBI:15377"/>
        <dbReference type="ChEBI" id="CHEBI:15378"/>
        <dbReference type="ChEBI" id="CHEBI:17790"/>
        <dbReference type="ChEBI" id="CHEBI:29973"/>
        <dbReference type="ChEBI" id="CHEBI:82795"/>
        <dbReference type="EC" id="3.1.1.61"/>
    </reaction>
</comment>